<keyword evidence="2" id="KW-1185">Reference proteome</keyword>
<dbReference type="Pfam" id="PF13563">
    <property type="entry name" value="2_5_RNA_ligase2"/>
    <property type="match status" value="1"/>
</dbReference>
<comment type="caution">
    <text evidence="1">The sequence shown here is derived from an EMBL/GenBank/DDBJ whole genome shotgun (WGS) entry which is preliminary data.</text>
</comment>
<evidence type="ECO:0000313" key="2">
    <source>
        <dbReference type="Proteomes" id="UP001500880"/>
    </source>
</evidence>
<evidence type="ECO:0008006" key="3">
    <source>
        <dbReference type="Google" id="ProtNLM"/>
    </source>
</evidence>
<dbReference type="Proteomes" id="UP001500880">
    <property type="component" value="Unassembled WGS sequence"/>
</dbReference>
<gene>
    <name evidence="1" type="ORF">GCM10008986_14280</name>
</gene>
<dbReference type="SUPFAM" id="SSF55144">
    <property type="entry name" value="LigT-like"/>
    <property type="match status" value="1"/>
</dbReference>
<dbReference type="Gene3D" id="3.90.1140.10">
    <property type="entry name" value="Cyclic phosphodiesterase"/>
    <property type="match status" value="1"/>
</dbReference>
<reference evidence="1 2" key="1">
    <citation type="journal article" date="2019" name="Int. J. Syst. Evol. Microbiol.">
        <title>The Global Catalogue of Microorganisms (GCM) 10K type strain sequencing project: providing services to taxonomists for standard genome sequencing and annotation.</title>
        <authorList>
            <consortium name="The Broad Institute Genomics Platform"/>
            <consortium name="The Broad Institute Genome Sequencing Center for Infectious Disease"/>
            <person name="Wu L."/>
            <person name="Ma J."/>
        </authorList>
    </citation>
    <scope>NUCLEOTIDE SEQUENCE [LARGE SCALE GENOMIC DNA]</scope>
    <source>
        <strain evidence="1 2">JCM 12389</strain>
    </source>
</reference>
<organism evidence="1 2">
    <name type="scientific">Salinibacillus aidingensis</name>
    <dbReference type="NCBI Taxonomy" id="237684"/>
    <lineage>
        <taxon>Bacteria</taxon>
        <taxon>Bacillati</taxon>
        <taxon>Bacillota</taxon>
        <taxon>Bacilli</taxon>
        <taxon>Bacillales</taxon>
        <taxon>Bacillaceae</taxon>
        <taxon>Salinibacillus</taxon>
    </lineage>
</organism>
<protein>
    <recommendedName>
        <fullName evidence="3">2'-5' RNA ligase</fullName>
    </recommendedName>
</protein>
<proteinExistence type="predicted"/>
<dbReference type="EMBL" id="BAAADO010000003">
    <property type="protein sequence ID" value="GAA0489578.1"/>
    <property type="molecule type" value="Genomic_DNA"/>
</dbReference>
<evidence type="ECO:0000313" key="1">
    <source>
        <dbReference type="EMBL" id="GAA0489578.1"/>
    </source>
</evidence>
<name>A0ABN1B3X0_9BACI</name>
<accession>A0ABN1B3X0</accession>
<dbReference type="InterPro" id="IPR009097">
    <property type="entry name" value="Cyclic_Pdiesterase"/>
</dbReference>
<sequence length="179" mass="20896">MMQYFIGIVPAENFKKKVTDFRGKWKNNLINEVVEPHITLKAQGGLTPDEKWISKVKRVCGETRPFHIKIEKPMFFGEEILFFSASSEQLYTLHKDIVHAVEPSKEQIERYFKLENFVPHMTLGKTTLGLPKRDLKDMATLAQTEMQPYPTLNVTFVRVYKEIEPNHYVKLEDIPLAEK</sequence>